<evidence type="ECO:0000313" key="2">
    <source>
        <dbReference type="Proteomes" id="UP000221469"/>
    </source>
</evidence>
<dbReference type="Proteomes" id="UP000221469">
    <property type="component" value="Segment"/>
</dbReference>
<accession>A0A0M5M776</accession>
<proteinExistence type="predicted"/>
<name>A0A0M5M776_9CAUD</name>
<organism evidence="1 2">
    <name type="scientific">Mycobacterium phage Bricole</name>
    <dbReference type="NCBI Taxonomy" id="1718601"/>
    <lineage>
        <taxon>Viruses</taxon>
        <taxon>Duplodnaviria</taxon>
        <taxon>Heunggongvirae</taxon>
        <taxon>Uroviricota</taxon>
        <taxon>Caudoviricetes</taxon>
        <taxon>Vilmaviridae</taxon>
        <taxon>Mclasvirinae</taxon>
        <taxon>Bongovirus</taxon>
        <taxon>Bongovirus bongo</taxon>
    </lineage>
</organism>
<sequence>MGGIPTGSDPSGYDIEGWDGPVVGAGLGALQARTEGAIKDMLQQRVSNNTTLKEFSDRVFEGLDATLGIVVAPIKALVEKMFPFIDFDGVLTMEELLALVQHIPLIGDFVELILGIEDGDEDDLGTFFLHLRQFFEGVNFLDPDFDPRDAAQVFVNTVVNPFVSTIQRISAAILGVIPIGLLSAETPTLLLEGEFDDPVTIVEGSGFVHDATDGATTPLGCAKAEADGTHIVMATELIKVAPGWKLAVASKVKWEDLETDGDDAIRINIIPYADEETPASGGSVMAASVQSASGDSTGTNGWGTTISGTYTVPSSGVAYVSVELHVTDDATAGSVKYDNVTLKSTEKIPQSFTKDLVEDLTTLWNGLGSLVDQLLDSLGITPVGDLLARIFDLSDEIAWIQEKARDGADDAAQALSYLADLAGDLLTNPGAVLGTIPQSLVGGLETTLNQIRDVFDGLVVTPVNSAVSAIKSWFDQWFGGGSTNAIPLSQKGAASGVAPLNSSTKLATSYLETDVANGVPKLNSSGKIPTSSLVTNTAGGVPVLDSGGKVGGGQMPDLSSTYLATGSRGAALGVAPLNNESVVPLNHLPAEVGGTGGSGDGRPYVILTLGETQDIPSDTETFLEGWEQVGSSSVTFKDGTNKQFRFNQPGWWLITGWVRWEPTLGFGVGWQSAQIYRELEGSTDEGTTWIPATYGFGTSALPADTGVGGLVINQLNTMLPVTNMESAVLGGVIILRMSPDDYFGIKVHHKDPAPLEVYGGTPYPGYDGLAGGSHLLCTYMGAA</sequence>
<evidence type="ECO:0000313" key="1">
    <source>
        <dbReference type="EMBL" id="ALF00558.1"/>
    </source>
</evidence>
<gene>
    <name evidence="1" type="ORF">SEA_BRICOLE_30</name>
</gene>
<protein>
    <submittedName>
        <fullName evidence="1">Minor tail protein</fullName>
    </submittedName>
</protein>
<dbReference type="EMBL" id="KT591491">
    <property type="protein sequence ID" value="ALF00558.1"/>
    <property type="molecule type" value="Genomic_DNA"/>
</dbReference>
<reference evidence="1 2" key="1">
    <citation type="submission" date="2015-08" db="EMBL/GenBank/DDBJ databases">
        <authorList>
            <person name="Barekzi N."/>
            <person name="Doss J.H."/>
            <person name="Bluford J."/>
            <person name="Fizer S."/>
            <person name="Garofalo A.E."/>
            <person name="Gasalao M.B."/>
            <person name="Griffin J."/>
            <person name="Henderson C.M."/>
            <person name="Hyre A.N."/>
            <person name="Irons L.B."/>
            <person name="Jafree E."/>
            <person name="Kanda K."/>
            <person name="Matthews D."/>
            <person name="Mclaren B."/>
            <person name="Moriarty A."/>
            <person name="Northam N."/>
            <person name="Ryan M."/>
            <person name="Smith D.E."/>
            <person name="Vanselow D."/>
            <person name="Welch J."/>
            <person name="Gauthier D."/>
            <person name="Anders K.R."/>
            <person name="Bradley K.W."/>
            <person name="Asai D.J."/>
            <person name="Bowman C.A."/>
            <person name="Russell D.A."/>
            <person name="Pope W.H."/>
            <person name="Jacobs-Sera D."/>
            <person name="Hendrix R.W."/>
            <person name="Hatfull G.F."/>
        </authorList>
    </citation>
    <scope>NUCLEOTIDE SEQUENCE [LARGE SCALE GENOMIC DNA]</scope>
</reference>